<organism evidence="1">
    <name type="scientific">viral metagenome</name>
    <dbReference type="NCBI Taxonomy" id="1070528"/>
    <lineage>
        <taxon>unclassified sequences</taxon>
        <taxon>metagenomes</taxon>
        <taxon>organismal metagenomes</taxon>
    </lineage>
</organism>
<dbReference type="EMBL" id="MN739457">
    <property type="protein sequence ID" value="QHT05662.1"/>
    <property type="molecule type" value="Genomic_DNA"/>
</dbReference>
<name>A0A6C0CNH3_9ZZZZ</name>
<dbReference type="AlphaFoldDB" id="A0A6C0CNH3"/>
<protein>
    <submittedName>
        <fullName evidence="1">Uncharacterized protein</fullName>
    </submittedName>
</protein>
<accession>A0A6C0CNH3</accession>
<proteinExistence type="predicted"/>
<reference evidence="1" key="1">
    <citation type="journal article" date="2020" name="Nature">
        <title>Giant virus diversity and host interactions through global metagenomics.</title>
        <authorList>
            <person name="Schulz F."/>
            <person name="Roux S."/>
            <person name="Paez-Espino D."/>
            <person name="Jungbluth S."/>
            <person name="Walsh D.A."/>
            <person name="Denef V.J."/>
            <person name="McMahon K.D."/>
            <person name="Konstantinidis K.T."/>
            <person name="Eloe-Fadrosh E.A."/>
            <person name="Kyrpides N.C."/>
            <person name="Woyke T."/>
        </authorList>
    </citation>
    <scope>NUCLEOTIDE SEQUENCE</scope>
    <source>
        <strain evidence="1">GVMAG-M-3300021389-45</strain>
    </source>
</reference>
<sequence>MSYQECLENAMRIRKVSSPDDECIHLAKGLVKLKRGYDVHAQKKRDRSAILILDTTPVVEFKLVKSSNICQSLTLKGKRCTFKAVCGKYCKKHSLKQGDTVLGKKCVVGS</sequence>
<evidence type="ECO:0000313" key="1">
    <source>
        <dbReference type="EMBL" id="QHT05662.1"/>
    </source>
</evidence>